<dbReference type="GO" id="GO:0005737">
    <property type="term" value="C:cytoplasm"/>
    <property type="evidence" value="ECO:0007669"/>
    <property type="project" value="TreeGrafter"/>
</dbReference>
<feature type="chain" id="PRO_5040853623" evidence="3">
    <location>
        <begin position="20"/>
        <end position="405"/>
    </location>
</feature>
<keyword evidence="1" id="KW-0880">Kelch repeat</keyword>
<dbReference type="SUPFAM" id="SSF117281">
    <property type="entry name" value="Kelch motif"/>
    <property type="match status" value="1"/>
</dbReference>
<accession>A0A9W4WJU2</accession>
<evidence type="ECO:0000313" key="6">
    <source>
        <dbReference type="Proteomes" id="UP001153678"/>
    </source>
</evidence>
<proteinExistence type="predicted"/>
<organism evidence="5 6">
    <name type="scientific">Funneliformis geosporum</name>
    <dbReference type="NCBI Taxonomy" id="1117311"/>
    <lineage>
        <taxon>Eukaryota</taxon>
        <taxon>Fungi</taxon>
        <taxon>Fungi incertae sedis</taxon>
        <taxon>Mucoromycota</taxon>
        <taxon>Glomeromycotina</taxon>
        <taxon>Glomeromycetes</taxon>
        <taxon>Glomerales</taxon>
        <taxon>Glomeraceae</taxon>
        <taxon>Funneliformis</taxon>
    </lineage>
</organism>
<dbReference type="AlphaFoldDB" id="A0A9W4WJU2"/>
<dbReference type="Gene3D" id="2.120.10.80">
    <property type="entry name" value="Kelch-type beta propeller"/>
    <property type="match status" value="2"/>
</dbReference>
<evidence type="ECO:0000256" key="1">
    <source>
        <dbReference type="ARBA" id="ARBA00022441"/>
    </source>
</evidence>
<keyword evidence="6" id="KW-1185">Reference proteome</keyword>
<evidence type="ECO:0000313" key="5">
    <source>
        <dbReference type="EMBL" id="CAI2166945.1"/>
    </source>
</evidence>
<comment type="caution">
    <text evidence="5">The sequence shown here is derived from an EMBL/GenBank/DDBJ whole genome shotgun (WGS) entry which is preliminary data.</text>
</comment>
<dbReference type="EMBL" id="CAMKVN010000347">
    <property type="protein sequence ID" value="CAI2166945.1"/>
    <property type="molecule type" value="Genomic_DNA"/>
</dbReference>
<dbReference type="OrthoDB" id="432528at2759"/>
<dbReference type="GO" id="GO:0003682">
    <property type="term" value="F:chromatin binding"/>
    <property type="evidence" value="ECO:0007669"/>
    <property type="project" value="InterPro"/>
</dbReference>
<feature type="signal peptide" evidence="3">
    <location>
        <begin position="1"/>
        <end position="19"/>
    </location>
</feature>
<dbReference type="InterPro" id="IPR015915">
    <property type="entry name" value="Kelch-typ_b-propeller"/>
</dbReference>
<name>A0A9W4WJU2_9GLOM</name>
<evidence type="ECO:0000259" key="4">
    <source>
        <dbReference type="Pfam" id="PF24981"/>
    </source>
</evidence>
<evidence type="ECO:0000256" key="3">
    <source>
        <dbReference type="SAM" id="SignalP"/>
    </source>
</evidence>
<dbReference type="PANTHER" id="PTHR46461">
    <property type="entry name" value="KELCH DOMAIN-CONTAINING PROTEIN 3"/>
    <property type="match status" value="1"/>
</dbReference>
<sequence>MVYLLFLIFLCHLLNVIDSFIPEGRVGHSAALVGNMIYFFGGRLTNFEFSNEVFLLDLSQPFDTFAPPWVDLSYSASVPFLSFDATTSVIDDNIYLIGGYMFDLIIKEEIFASSVYTFNINSMQWTPIAIKGIMPQRRGLMNSVSDQAGKIYAFGGYDYPNNQNNSTKVFNDMIILDTTDSIWSYGTKTNSPLPRYYYTATILSDGVIVYIGGYEVVGCELCFQIVDIYQIILYDTKTDSWTKMEAGGVENIDPRYSHTAVLDSNNTIIVYGGKNSVNQNSSPSLIVLNVYVQPYEWIIPSTNGNYTPPPLADHSAFIVEDYMILTLGNLTISDENTSEIPNTNVYLLDLRAFMWVNSFNSSNSSSTITTSVQISETTSPDSNYSSNANYHLNSFDGYEQITTLK</sequence>
<dbReference type="PANTHER" id="PTHR46461:SF2">
    <property type="entry name" value="ATTRACTIN"/>
    <property type="match status" value="1"/>
</dbReference>
<protein>
    <submittedName>
        <fullName evidence="5">11081_t:CDS:1</fullName>
    </submittedName>
</protein>
<feature type="domain" description="Attractin/MKLN-like beta-propeller" evidence="4">
    <location>
        <begin position="22"/>
        <end position="280"/>
    </location>
</feature>
<dbReference type="InterPro" id="IPR052637">
    <property type="entry name" value="KLHDC3-like"/>
</dbReference>
<dbReference type="Pfam" id="PF24981">
    <property type="entry name" value="Beta-prop_ATRN-LZTR1"/>
    <property type="match status" value="1"/>
</dbReference>
<evidence type="ECO:0000256" key="2">
    <source>
        <dbReference type="ARBA" id="ARBA00022737"/>
    </source>
</evidence>
<dbReference type="InterPro" id="IPR056737">
    <property type="entry name" value="Beta-prop_ATRN-MKLN-like"/>
</dbReference>
<keyword evidence="2" id="KW-0677">Repeat</keyword>
<dbReference type="Proteomes" id="UP001153678">
    <property type="component" value="Unassembled WGS sequence"/>
</dbReference>
<keyword evidence="3" id="KW-0732">Signal</keyword>
<reference evidence="5" key="1">
    <citation type="submission" date="2022-08" db="EMBL/GenBank/DDBJ databases">
        <authorList>
            <person name="Kallberg Y."/>
            <person name="Tangrot J."/>
            <person name="Rosling A."/>
        </authorList>
    </citation>
    <scope>NUCLEOTIDE SEQUENCE</scope>
    <source>
        <strain evidence="5">Wild A</strain>
    </source>
</reference>
<gene>
    <name evidence="5" type="ORF">FWILDA_LOCUS2824</name>
</gene>